<dbReference type="STRING" id="360807.ERS852392_03370"/>
<dbReference type="PROSITE" id="PS00760">
    <property type="entry name" value="SPASE_I_2"/>
    <property type="match status" value="1"/>
</dbReference>
<keyword evidence="7" id="KW-0812">Transmembrane</keyword>
<accession>A0A0M6WPH2</accession>
<name>A0A0M6WPH2_9FIRM</name>
<keyword evidence="7" id="KW-0472">Membrane</keyword>
<dbReference type="GO" id="GO:0005886">
    <property type="term" value="C:plasma membrane"/>
    <property type="evidence" value="ECO:0007669"/>
    <property type="project" value="UniProtKB-SubCell"/>
</dbReference>
<comment type="similarity">
    <text evidence="3 7">Belongs to the peptidase S26 family.</text>
</comment>
<dbReference type="PRINTS" id="PR00727">
    <property type="entry name" value="LEADERPTASE"/>
</dbReference>
<dbReference type="GO" id="GO:0006465">
    <property type="term" value="P:signal peptide processing"/>
    <property type="evidence" value="ECO:0007669"/>
    <property type="project" value="InterPro"/>
</dbReference>
<sequence length="212" mass="24220">MEDLQVEDFNDPIEHKAEQTAEGIKAPENQENDEEQTSIFKEIMSWVIPFAIALVAALLIKNFLIINADVPTGSMENTILPGDRFIGNRLAYVVGEPERGDIVVFRYPDDESEIYVKRVIGLPGDTIDIEDGKIYINGSTEPLQEDYLKEEWTVATGPYTFEVPEGSYFMMGDNRNDSWDARYWSNTYVTKDKILGKALFTYWPFAHFGKLE</sequence>
<keyword evidence="7" id="KW-1133">Transmembrane helix</keyword>
<evidence type="ECO:0000313" key="10">
    <source>
        <dbReference type="EMBL" id="CRL39258.1"/>
    </source>
</evidence>
<protein>
    <recommendedName>
        <fullName evidence="4 7">Signal peptidase I</fullName>
        <ecNumber evidence="4 7">3.4.21.89</ecNumber>
    </recommendedName>
</protein>
<evidence type="ECO:0000313" key="11">
    <source>
        <dbReference type="Proteomes" id="UP000049828"/>
    </source>
</evidence>
<evidence type="ECO:0000256" key="3">
    <source>
        <dbReference type="ARBA" id="ARBA00009370"/>
    </source>
</evidence>
<evidence type="ECO:0000256" key="8">
    <source>
        <dbReference type="SAM" id="MobiDB-lite"/>
    </source>
</evidence>
<dbReference type="NCBIfam" id="TIGR02227">
    <property type="entry name" value="sigpep_I_bact"/>
    <property type="match status" value="1"/>
</dbReference>
<dbReference type="SUPFAM" id="SSF51306">
    <property type="entry name" value="LexA/Signal peptidase"/>
    <property type="match status" value="1"/>
</dbReference>
<evidence type="ECO:0000256" key="4">
    <source>
        <dbReference type="ARBA" id="ARBA00013208"/>
    </source>
</evidence>
<dbReference type="PANTHER" id="PTHR43390">
    <property type="entry name" value="SIGNAL PEPTIDASE I"/>
    <property type="match status" value="1"/>
</dbReference>
<dbReference type="InterPro" id="IPR000223">
    <property type="entry name" value="Pept_S26A_signal_pept_1"/>
</dbReference>
<dbReference type="Gene3D" id="2.10.109.10">
    <property type="entry name" value="Umud Fragment, subunit A"/>
    <property type="match status" value="1"/>
</dbReference>
<dbReference type="InterPro" id="IPR019757">
    <property type="entry name" value="Pept_S26A_signal_pept_1_Lys-AS"/>
</dbReference>
<comment type="subcellular location">
    <subcellularLocation>
        <location evidence="2">Cell membrane</location>
        <topology evidence="2">Single-pass type II membrane protein</topology>
    </subcellularLocation>
    <subcellularLocation>
        <location evidence="7">Membrane</location>
        <topology evidence="7">Single-pass type II membrane protein</topology>
    </subcellularLocation>
</comment>
<feature type="domain" description="Peptidase S26" evidence="9">
    <location>
        <begin position="44"/>
        <end position="203"/>
    </location>
</feature>
<evidence type="ECO:0000256" key="1">
    <source>
        <dbReference type="ARBA" id="ARBA00000677"/>
    </source>
</evidence>
<evidence type="ECO:0000256" key="2">
    <source>
        <dbReference type="ARBA" id="ARBA00004401"/>
    </source>
</evidence>
<keyword evidence="5 7" id="KW-0378">Hydrolase</keyword>
<dbReference type="AlphaFoldDB" id="A0A0M6WPH2"/>
<evidence type="ECO:0000256" key="5">
    <source>
        <dbReference type="ARBA" id="ARBA00022801"/>
    </source>
</evidence>
<feature type="active site" evidence="6">
    <location>
        <position position="74"/>
    </location>
</feature>
<proteinExistence type="inferred from homology"/>
<feature type="active site" evidence="6">
    <location>
        <position position="117"/>
    </location>
</feature>
<evidence type="ECO:0000256" key="6">
    <source>
        <dbReference type="PIRSR" id="PIRSR600223-1"/>
    </source>
</evidence>
<dbReference type="EMBL" id="CVRS01000076">
    <property type="protein sequence ID" value="CRL39258.1"/>
    <property type="molecule type" value="Genomic_DNA"/>
</dbReference>
<dbReference type="EC" id="3.4.21.89" evidence="4 7"/>
<evidence type="ECO:0000259" key="9">
    <source>
        <dbReference type="Pfam" id="PF10502"/>
    </source>
</evidence>
<organism evidence="10 11">
    <name type="scientific">Roseburia inulinivorans</name>
    <dbReference type="NCBI Taxonomy" id="360807"/>
    <lineage>
        <taxon>Bacteria</taxon>
        <taxon>Bacillati</taxon>
        <taxon>Bacillota</taxon>
        <taxon>Clostridia</taxon>
        <taxon>Lachnospirales</taxon>
        <taxon>Lachnospiraceae</taxon>
        <taxon>Roseburia</taxon>
    </lineage>
</organism>
<evidence type="ECO:0000256" key="7">
    <source>
        <dbReference type="RuleBase" id="RU362042"/>
    </source>
</evidence>
<dbReference type="PANTHER" id="PTHR43390:SF1">
    <property type="entry name" value="CHLOROPLAST PROCESSING PEPTIDASE"/>
    <property type="match status" value="1"/>
</dbReference>
<comment type="catalytic activity">
    <reaction evidence="1 7">
        <text>Cleavage of hydrophobic, N-terminal signal or leader sequences from secreted and periplasmic proteins.</text>
        <dbReference type="EC" id="3.4.21.89"/>
    </reaction>
</comment>
<keyword evidence="11" id="KW-1185">Reference proteome</keyword>
<dbReference type="CDD" id="cd06530">
    <property type="entry name" value="S26_SPase_I"/>
    <property type="match status" value="1"/>
</dbReference>
<feature type="compositionally biased region" description="Acidic residues" evidence="8">
    <location>
        <begin position="1"/>
        <end position="11"/>
    </location>
</feature>
<dbReference type="Proteomes" id="UP000049828">
    <property type="component" value="Unassembled WGS sequence"/>
</dbReference>
<reference evidence="11" key="1">
    <citation type="submission" date="2015-05" db="EMBL/GenBank/DDBJ databases">
        <authorList>
            <consortium name="Pathogen Informatics"/>
        </authorList>
    </citation>
    <scope>NUCLEOTIDE SEQUENCE [LARGE SCALE GENOMIC DNA]</scope>
    <source>
        <strain evidence="11">L1-83</strain>
    </source>
</reference>
<feature type="region of interest" description="Disordered" evidence="8">
    <location>
        <begin position="1"/>
        <end position="35"/>
    </location>
</feature>
<feature type="transmembrane region" description="Helical" evidence="7">
    <location>
        <begin position="43"/>
        <end position="60"/>
    </location>
</feature>
<dbReference type="InterPro" id="IPR036286">
    <property type="entry name" value="LexA/Signal_pep-like_sf"/>
</dbReference>
<dbReference type="InterPro" id="IPR019533">
    <property type="entry name" value="Peptidase_S26"/>
</dbReference>
<keyword evidence="7" id="KW-0645">Protease</keyword>
<dbReference type="GO" id="GO:0004252">
    <property type="term" value="F:serine-type endopeptidase activity"/>
    <property type="evidence" value="ECO:0007669"/>
    <property type="project" value="InterPro"/>
</dbReference>
<dbReference type="RefSeq" id="WP_021923133.1">
    <property type="nucleotide sequence ID" value="NZ_CVRS01000076.1"/>
</dbReference>
<dbReference type="Pfam" id="PF10502">
    <property type="entry name" value="Peptidase_S26"/>
    <property type="match status" value="1"/>
</dbReference>
<dbReference type="GO" id="GO:0009003">
    <property type="term" value="F:signal peptidase activity"/>
    <property type="evidence" value="ECO:0007669"/>
    <property type="project" value="UniProtKB-EC"/>
</dbReference>
<gene>
    <name evidence="10" type="ORF">RIL183_24471</name>
</gene>